<keyword evidence="3" id="KW-1133">Transmembrane helix</keyword>
<evidence type="ECO:0000313" key="5">
    <source>
        <dbReference type="Proteomes" id="UP000321764"/>
    </source>
</evidence>
<dbReference type="RefSeq" id="WP_147713326.1">
    <property type="nucleotide sequence ID" value="NZ_VKAD01000001.1"/>
</dbReference>
<reference evidence="4 5" key="1">
    <citation type="submission" date="2019-07" db="EMBL/GenBank/DDBJ databases">
        <title>Reinekea sp. strain SSH23 genome sequencing and assembly.</title>
        <authorList>
            <person name="Kim I."/>
        </authorList>
    </citation>
    <scope>NUCLEOTIDE SEQUENCE [LARGE SCALE GENOMIC DNA]</scope>
    <source>
        <strain evidence="4 5">SSH23</strain>
    </source>
</reference>
<evidence type="ECO:0000256" key="3">
    <source>
        <dbReference type="SAM" id="Phobius"/>
    </source>
</evidence>
<feature type="compositionally biased region" description="Basic and acidic residues" evidence="2">
    <location>
        <begin position="15"/>
        <end position="25"/>
    </location>
</feature>
<dbReference type="Proteomes" id="UP000321764">
    <property type="component" value="Unassembled WGS sequence"/>
</dbReference>
<dbReference type="AlphaFoldDB" id="A0A5C8Z8D7"/>
<keyword evidence="5" id="KW-1185">Reference proteome</keyword>
<gene>
    <name evidence="4" type="ORF">FME95_05080</name>
</gene>
<dbReference type="EMBL" id="VKAD01000001">
    <property type="protein sequence ID" value="TXR53927.1"/>
    <property type="molecule type" value="Genomic_DNA"/>
</dbReference>
<evidence type="ECO:0000313" key="4">
    <source>
        <dbReference type="EMBL" id="TXR53927.1"/>
    </source>
</evidence>
<sequence length="283" mass="31289">MSDKPNVGSIPSMVPDRDDIRERHTPPPSPPPKEPVDDIPFDDDYLPSKTPWGLVASVVVLAIAAIFMAYQQYSLHQLQASYEERLELADDRIVSLERALNQTDESVALNETAINAQFKAIKADTDVHMSEIRKLWDVANKRNKNWIEENQAALKSQLASVNAAEKSIDELADQLNSSDQAVSSLKGQLSPLQQLTQSNKQELASMTQQLNSLSDKLEGALQANIEERLISLTLTQEDLLAEQASYSRQLQAIDASRLETSKRLTALASQLDALSARLDALAN</sequence>
<evidence type="ECO:0000256" key="1">
    <source>
        <dbReference type="SAM" id="Coils"/>
    </source>
</evidence>
<dbReference type="OrthoDB" id="5700790at2"/>
<name>A0A5C8Z8D7_9GAMM</name>
<evidence type="ECO:0000256" key="2">
    <source>
        <dbReference type="SAM" id="MobiDB-lite"/>
    </source>
</evidence>
<accession>A0A5C8Z8D7</accession>
<feature type="region of interest" description="Disordered" evidence="2">
    <location>
        <begin position="1"/>
        <end position="42"/>
    </location>
</feature>
<protein>
    <submittedName>
        <fullName evidence="4">Uncharacterized protein</fullName>
    </submittedName>
</protein>
<feature type="coiled-coil region" evidence="1">
    <location>
        <begin position="154"/>
        <end position="223"/>
    </location>
</feature>
<feature type="coiled-coil region" evidence="1">
    <location>
        <begin position="79"/>
        <end position="106"/>
    </location>
</feature>
<keyword evidence="3" id="KW-0472">Membrane</keyword>
<comment type="caution">
    <text evidence="4">The sequence shown here is derived from an EMBL/GenBank/DDBJ whole genome shotgun (WGS) entry which is preliminary data.</text>
</comment>
<keyword evidence="1" id="KW-0175">Coiled coil</keyword>
<keyword evidence="3" id="KW-0812">Transmembrane</keyword>
<feature type="transmembrane region" description="Helical" evidence="3">
    <location>
        <begin position="52"/>
        <end position="70"/>
    </location>
</feature>
<proteinExistence type="predicted"/>
<organism evidence="4 5">
    <name type="scientific">Reinekea thalattae</name>
    <dbReference type="NCBI Taxonomy" id="2593301"/>
    <lineage>
        <taxon>Bacteria</taxon>
        <taxon>Pseudomonadati</taxon>
        <taxon>Pseudomonadota</taxon>
        <taxon>Gammaproteobacteria</taxon>
        <taxon>Oceanospirillales</taxon>
        <taxon>Saccharospirillaceae</taxon>
        <taxon>Reinekea</taxon>
    </lineage>
</organism>